<reference evidence="2 3" key="1">
    <citation type="submission" date="2019-02" db="EMBL/GenBank/DDBJ databases">
        <title>Current taxonomic status of genus Agrobacterium and description of Agrobacterium cavarae sp. nov. isolated from maize roots.</title>
        <authorList>
            <person name="Flores-Felix J.D."/>
            <person name="Menendez E."/>
            <person name="Ramirez-Bahena M.H."/>
            <person name="Garcia-Fraile P."/>
            <person name="Velazquez E."/>
        </authorList>
    </citation>
    <scope>NUCLEOTIDE SEQUENCE [LARGE SCALE GENOMIC DNA]</scope>
    <source>
        <strain evidence="2 3">RZME10</strain>
    </source>
</reference>
<keyword evidence="3" id="KW-1185">Reference proteome</keyword>
<dbReference type="Proteomes" id="UP000294239">
    <property type="component" value="Unassembled WGS sequence"/>
</dbReference>
<feature type="chain" id="PRO_5047389397" evidence="1">
    <location>
        <begin position="23"/>
        <end position="263"/>
    </location>
</feature>
<evidence type="ECO:0000313" key="3">
    <source>
        <dbReference type="Proteomes" id="UP000294239"/>
    </source>
</evidence>
<name>A0ABY1Y2L9_9HYPH</name>
<organism evidence="2 3">
    <name type="scientific">Agrobacterium cavarae</name>
    <dbReference type="NCBI Taxonomy" id="2528239"/>
    <lineage>
        <taxon>Bacteria</taxon>
        <taxon>Pseudomonadati</taxon>
        <taxon>Pseudomonadota</taxon>
        <taxon>Alphaproteobacteria</taxon>
        <taxon>Hyphomicrobiales</taxon>
        <taxon>Rhizobiaceae</taxon>
        <taxon>Rhizobium/Agrobacterium group</taxon>
        <taxon>Agrobacterium</taxon>
    </lineage>
</organism>
<dbReference type="RefSeq" id="WP_130979455.1">
    <property type="nucleotide sequence ID" value="NZ_CBDHDX010000010.1"/>
</dbReference>
<feature type="signal peptide" evidence="1">
    <location>
        <begin position="1"/>
        <end position="22"/>
    </location>
</feature>
<keyword evidence="1" id="KW-0732">Signal</keyword>
<gene>
    <name evidence="2" type="ORF">EYC79_21385</name>
</gene>
<evidence type="ECO:0000313" key="2">
    <source>
        <dbReference type="EMBL" id="TBN08094.1"/>
    </source>
</evidence>
<sequence length="263" mass="29636">MAVKFGLLCLAATLTFFSLAYADNVTCPPSIKPSNPINQRDYRGRELSKEYFFNASGTWLKVPLGHLSPWYGAPLEDITPATPGASEKRMGTGISYAFWMPTLRWPERDTLSIASSRFCENGRKMPEDGDFIVIASIENPWLPLSTSPLRDRLPAERLENTKKNLGAEFSGTKYDLNYYDGSEEAPFDHFFSGSEPSVILQCAKAERVPNPICFGHVWWSMENLGLTVQFSLLDLPRWRENIDAAYELAHRWRKAANNGTVAE</sequence>
<dbReference type="GeneID" id="301043741"/>
<comment type="caution">
    <text evidence="2">The sequence shown here is derived from an EMBL/GenBank/DDBJ whole genome shotgun (WGS) entry which is preliminary data.</text>
</comment>
<accession>A0ABY1Y2L9</accession>
<evidence type="ECO:0000256" key="1">
    <source>
        <dbReference type="SAM" id="SignalP"/>
    </source>
</evidence>
<protein>
    <submittedName>
        <fullName evidence="2">Uncharacterized protein</fullName>
    </submittedName>
</protein>
<proteinExistence type="predicted"/>
<dbReference type="EMBL" id="SISF01000034">
    <property type="protein sequence ID" value="TBN08094.1"/>
    <property type="molecule type" value="Genomic_DNA"/>
</dbReference>